<keyword evidence="4" id="KW-1185">Reference proteome</keyword>
<dbReference type="RefSeq" id="WP_166404775.1">
    <property type="nucleotide sequence ID" value="NZ_BEXT01000001.1"/>
</dbReference>
<dbReference type="GO" id="GO:0003677">
    <property type="term" value="F:DNA binding"/>
    <property type="evidence" value="ECO:0007669"/>
    <property type="project" value="InterPro"/>
</dbReference>
<sequence length="311" mass="34306">MNNCIGIDISKNTFDVHCLADGSDHHIDYTEKNIRDTVRHFVSAKPELIVMEATGGYEIPLAEELFAAGLPVAIVNPKRIRDFAKAIGQTAKTDRIDARVIARFGATLQPPATDAPDKNVVRIRVLTARKRQLKKMRTAEKNRTEHSRDEFTAQSLQTVINTLNAQIAAVDEQVRTLIPASPELKQKAEIIQSFPGIGEKTAAALVTDMPELGTLSRRQAAALTGTAPINRDSGQFRGKRMTGGGRCEVRTMLYMPTLAAIRHNPVIRSYYNRLVSGGKEKMVAVVACMRKIIVIINCMAAKNESWNPNFA</sequence>
<dbReference type="InterPro" id="IPR003346">
    <property type="entry name" value="Transposase_20"/>
</dbReference>
<dbReference type="Pfam" id="PF01548">
    <property type="entry name" value="DEDD_Tnp_IS110"/>
    <property type="match status" value="1"/>
</dbReference>
<dbReference type="PANTHER" id="PTHR33055">
    <property type="entry name" value="TRANSPOSASE FOR INSERTION SEQUENCE ELEMENT IS1111A"/>
    <property type="match status" value="1"/>
</dbReference>
<evidence type="ECO:0000259" key="1">
    <source>
        <dbReference type="Pfam" id="PF01548"/>
    </source>
</evidence>
<dbReference type="Proteomes" id="UP000288096">
    <property type="component" value="Unassembled WGS sequence"/>
</dbReference>
<protein>
    <submittedName>
        <fullName evidence="3">Transposase</fullName>
    </submittedName>
</protein>
<accession>A0A401FQW4</accession>
<dbReference type="InterPro" id="IPR047650">
    <property type="entry name" value="Transpos_IS110"/>
</dbReference>
<dbReference type="EMBL" id="BEXT01000001">
    <property type="protein sequence ID" value="GBC59350.1"/>
    <property type="molecule type" value="Genomic_DNA"/>
</dbReference>
<evidence type="ECO:0000259" key="2">
    <source>
        <dbReference type="Pfam" id="PF02371"/>
    </source>
</evidence>
<dbReference type="AlphaFoldDB" id="A0A401FQW4"/>
<feature type="domain" description="Transposase IS116/IS110/IS902 C-terminal" evidence="2">
    <location>
        <begin position="188"/>
        <end position="271"/>
    </location>
</feature>
<comment type="caution">
    <text evidence="3">The sequence shown here is derived from an EMBL/GenBank/DDBJ whole genome shotgun (WGS) entry which is preliminary data.</text>
</comment>
<dbReference type="InterPro" id="IPR002525">
    <property type="entry name" value="Transp_IS110-like_N"/>
</dbReference>
<evidence type="ECO:0000313" key="4">
    <source>
        <dbReference type="Proteomes" id="UP000288096"/>
    </source>
</evidence>
<reference evidence="4" key="1">
    <citation type="submission" date="2017-11" db="EMBL/GenBank/DDBJ databases">
        <authorList>
            <person name="Watanabe M."/>
            <person name="Kojima H."/>
        </authorList>
    </citation>
    <scope>NUCLEOTIDE SEQUENCE [LARGE SCALE GENOMIC DNA]</scope>
    <source>
        <strain evidence="4">Tokyo 01</strain>
    </source>
</reference>
<name>A0A401FQW4_9BACT</name>
<dbReference type="Pfam" id="PF02371">
    <property type="entry name" value="Transposase_20"/>
    <property type="match status" value="1"/>
</dbReference>
<gene>
    <name evidence="3" type="ORF">DENIS_0289</name>
</gene>
<dbReference type="GO" id="GO:0004803">
    <property type="term" value="F:transposase activity"/>
    <property type="evidence" value="ECO:0007669"/>
    <property type="project" value="InterPro"/>
</dbReference>
<feature type="domain" description="Transposase IS110-like N-terminal" evidence="1">
    <location>
        <begin position="5"/>
        <end position="144"/>
    </location>
</feature>
<organism evidence="3 4">
    <name type="scientific">Desulfonema ishimotonii</name>
    <dbReference type="NCBI Taxonomy" id="45657"/>
    <lineage>
        <taxon>Bacteria</taxon>
        <taxon>Pseudomonadati</taxon>
        <taxon>Thermodesulfobacteriota</taxon>
        <taxon>Desulfobacteria</taxon>
        <taxon>Desulfobacterales</taxon>
        <taxon>Desulfococcaceae</taxon>
        <taxon>Desulfonema</taxon>
    </lineage>
</organism>
<evidence type="ECO:0000313" key="3">
    <source>
        <dbReference type="EMBL" id="GBC59350.1"/>
    </source>
</evidence>
<dbReference type="GO" id="GO:0006313">
    <property type="term" value="P:DNA transposition"/>
    <property type="evidence" value="ECO:0007669"/>
    <property type="project" value="InterPro"/>
</dbReference>
<reference evidence="4" key="2">
    <citation type="submission" date="2019-01" db="EMBL/GenBank/DDBJ databases">
        <title>Genome sequence of Desulfonema ishimotonii strain Tokyo 01.</title>
        <authorList>
            <person name="Fukui M."/>
        </authorList>
    </citation>
    <scope>NUCLEOTIDE SEQUENCE [LARGE SCALE GENOMIC DNA]</scope>
    <source>
        <strain evidence="4">Tokyo 01</strain>
    </source>
</reference>
<dbReference type="PANTHER" id="PTHR33055:SF13">
    <property type="entry name" value="TRANSPOSASE"/>
    <property type="match status" value="1"/>
</dbReference>
<proteinExistence type="predicted"/>
<dbReference type="NCBIfam" id="NF033542">
    <property type="entry name" value="transpos_IS110"/>
    <property type="match status" value="1"/>
</dbReference>